<dbReference type="STRING" id="1423758.FC41_GL001295"/>
<dbReference type="InterPro" id="IPR004568">
    <property type="entry name" value="Ppantetheine-prot_Trfase_dom"/>
</dbReference>
<keyword evidence="11" id="KW-1185">Reference proteome</keyword>
<evidence type="ECO:0000313" key="11">
    <source>
        <dbReference type="Proteomes" id="UP000009320"/>
    </source>
</evidence>
<keyword evidence="5 8" id="KW-0460">Magnesium</keyword>
<dbReference type="Pfam" id="PF01648">
    <property type="entry name" value="ACPS"/>
    <property type="match status" value="1"/>
</dbReference>
<dbReference type="Gene3D" id="3.90.470.20">
    <property type="entry name" value="4'-phosphopantetheinyl transferase domain"/>
    <property type="match status" value="1"/>
</dbReference>
<proteinExistence type="inferred from homology"/>
<dbReference type="GO" id="GO:0000287">
    <property type="term" value="F:magnesium ion binding"/>
    <property type="evidence" value="ECO:0007669"/>
    <property type="project" value="UniProtKB-UniRule"/>
</dbReference>
<dbReference type="InterPro" id="IPR037143">
    <property type="entry name" value="4-PPantetheinyl_Trfase_dom_sf"/>
</dbReference>
<evidence type="ECO:0000256" key="5">
    <source>
        <dbReference type="ARBA" id="ARBA00022842"/>
    </source>
</evidence>
<evidence type="ECO:0000256" key="8">
    <source>
        <dbReference type="HAMAP-Rule" id="MF_00101"/>
    </source>
</evidence>
<comment type="cofactor">
    <cofactor evidence="8">
        <name>Mg(2+)</name>
        <dbReference type="ChEBI" id="CHEBI:18420"/>
    </cofactor>
</comment>
<keyword evidence="4 8" id="KW-0276">Fatty acid metabolism</keyword>
<name>I7JUE6_9LACO</name>
<keyword evidence="8" id="KW-0963">Cytoplasm</keyword>
<dbReference type="SUPFAM" id="SSF56214">
    <property type="entry name" value="4'-phosphopantetheinyl transferase"/>
    <property type="match status" value="1"/>
</dbReference>
<comment type="catalytic activity">
    <reaction evidence="8">
        <text>apo-[ACP] + CoA = holo-[ACP] + adenosine 3',5'-bisphosphate + H(+)</text>
        <dbReference type="Rhea" id="RHEA:12068"/>
        <dbReference type="Rhea" id="RHEA-COMP:9685"/>
        <dbReference type="Rhea" id="RHEA-COMP:9690"/>
        <dbReference type="ChEBI" id="CHEBI:15378"/>
        <dbReference type="ChEBI" id="CHEBI:29999"/>
        <dbReference type="ChEBI" id="CHEBI:57287"/>
        <dbReference type="ChEBI" id="CHEBI:58343"/>
        <dbReference type="ChEBI" id="CHEBI:64479"/>
        <dbReference type="EC" id="2.7.8.7"/>
    </reaction>
</comment>
<dbReference type="EMBL" id="CAKE01000002">
    <property type="protein sequence ID" value="CCI81271.1"/>
    <property type="molecule type" value="Genomic_DNA"/>
</dbReference>
<keyword evidence="2 8" id="KW-0808">Transferase</keyword>
<evidence type="ECO:0000256" key="2">
    <source>
        <dbReference type="ARBA" id="ARBA00022679"/>
    </source>
</evidence>
<evidence type="ECO:0000256" key="3">
    <source>
        <dbReference type="ARBA" id="ARBA00022723"/>
    </source>
</evidence>
<dbReference type="InterPro" id="IPR008278">
    <property type="entry name" value="4-PPantetheinyl_Trfase_dom"/>
</dbReference>
<dbReference type="HAMAP" id="MF_00101">
    <property type="entry name" value="AcpS"/>
    <property type="match status" value="1"/>
</dbReference>
<evidence type="ECO:0000313" key="10">
    <source>
        <dbReference type="EMBL" id="CCI81271.1"/>
    </source>
</evidence>
<evidence type="ECO:0000256" key="6">
    <source>
        <dbReference type="ARBA" id="ARBA00023098"/>
    </source>
</evidence>
<dbReference type="GO" id="GO:0008897">
    <property type="term" value="F:holo-[acyl-carrier-protein] synthase activity"/>
    <property type="evidence" value="ECO:0007669"/>
    <property type="project" value="UniProtKB-UniRule"/>
</dbReference>
<dbReference type="GO" id="GO:0005737">
    <property type="term" value="C:cytoplasm"/>
    <property type="evidence" value="ECO:0007669"/>
    <property type="project" value="UniProtKB-SubCell"/>
</dbReference>
<accession>I7JUE6</accession>
<keyword evidence="1 8" id="KW-0444">Lipid biosynthesis</keyword>
<dbReference type="eggNOG" id="COG0736">
    <property type="taxonomic scope" value="Bacteria"/>
</dbReference>
<dbReference type="NCBIfam" id="TIGR00516">
    <property type="entry name" value="acpS"/>
    <property type="match status" value="1"/>
</dbReference>
<dbReference type="GO" id="GO:0006633">
    <property type="term" value="P:fatty acid biosynthetic process"/>
    <property type="evidence" value="ECO:0007669"/>
    <property type="project" value="UniProtKB-UniRule"/>
</dbReference>
<evidence type="ECO:0000256" key="4">
    <source>
        <dbReference type="ARBA" id="ARBA00022832"/>
    </source>
</evidence>
<keyword evidence="3 8" id="KW-0479">Metal-binding</keyword>
<dbReference type="InterPro" id="IPR002582">
    <property type="entry name" value="ACPS"/>
</dbReference>
<reference evidence="10 11" key="1">
    <citation type="submission" date="2012-06" db="EMBL/GenBank/DDBJ databases">
        <title>Draft Genome Sequence of Lactobacillus hominis Strain CRBIP 24.179T, isolated from human intestine.</title>
        <authorList>
            <person name="Cousin S."/>
            <person name="Ma L."/>
            <person name="Bizet C."/>
            <person name="Loux V."/>
            <person name="Bouchier C."/>
            <person name="Clermont D."/>
            <person name="Creno S."/>
        </authorList>
    </citation>
    <scope>NUCLEOTIDE SEQUENCE [LARGE SCALE GENOMIC DNA]</scope>
    <source>
        <strain evidence="11">CRBIP 24.179T</strain>
    </source>
</reference>
<sequence length="119" mass="13725">MIRGIGIDILDLERVKKLQEKLGDRFAKRVLTSNEFKQYKEYTRQRQIEYLGGRFSCKESFSKAYGTGLGREVGFKDIEILQDEIGHPIMTSTKFSGKIFVSISHEKKYVVTQVLLEEG</sequence>
<comment type="subcellular location">
    <subcellularLocation>
        <location evidence="8">Cytoplasm</location>
    </subcellularLocation>
</comment>
<dbReference type="RefSeq" id="WP_008469962.1">
    <property type="nucleotide sequence ID" value="NZ_AYZP01000003.1"/>
</dbReference>
<dbReference type="EC" id="2.7.8.7" evidence="8"/>
<feature type="binding site" evidence="8">
    <location>
        <position position="59"/>
    </location>
    <ligand>
        <name>Mg(2+)</name>
        <dbReference type="ChEBI" id="CHEBI:18420"/>
    </ligand>
</feature>
<keyword evidence="7 8" id="KW-0275">Fatty acid biosynthesis</keyword>
<dbReference type="AlphaFoldDB" id="I7JUE6"/>
<dbReference type="PATRIC" id="fig|1423758.3.peg.1309"/>
<protein>
    <recommendedName>
        <fullName evidence="8">Holo-[acyl-carrier-protein] synthase</fullName>
        <shortName evidence="8">Holo-ACP synthase</shortName>
        <ecNumber evidence="8">2.7.8.7</ecNumber>
    </recommendedName>
    <alternativeName>
        <fullName evidence="8">4'-phosphopantetheinyl transferase AcpS</fullName>
    </alternativeName>
</protein>
<keyword evidence="6 8" id="KW-0443">Lipid metabolism</keyword>
<evidence type="ECO:0000256" key="7">
    <source>
        <dbReference type="ARBA" id="ARBA00023160"/>
    </source>
</evidence>
<gene>
    <name evidence="8" type="primary">acpS</name>
    <name evidence="10" type="ORF">BN55_06840</name>
</gene>
<evidence type="ECO:0000256" key="1">
    <source>
        <dbReference type="ARBA" id="ARBA00022516"/>
    </source>
</evidence>
<comment type="function">
    <text evidence="8">Transfers the 4'-phosphopantetheine moiety from coenzyme A to a Ser of acyl-carrier-protein.</text>
</comment>
<evidence type="ECO:0000259" key="9">
    <source>
        <dbReference type="Pfam" id="PF01648"/>
    </source>
</evidence>
<comment type="similarity">
    <text evidence="8">Belongs to the P-Pant transferase superfamily. AcpS family.</text>
</comment>
<dbReference type="NCBIfam" id="TIGR00556">
    <property type="entry name" value="pantethn_trn"/>
    <property type="match status" value="1"/>
</dbReference>
<dbReference type="OrthoDB" id="517356at2"/>
<comment type="caution">
    <text evidence="10">The sequence shown here is derived from an EMBL/GenBank/DDBJ whole genome shotgun (WGS) entry which is preliminary data.</text>
</comment>
<feature type="domain" description="4'-phosphopantetheinyl transferase" evidence="9">
    <location>
        <begin position="4"/>
        <end position="112"/>
    </location>
</feature>
<dbReference type="GeneID" id="82846548"/>
<dbReference type="Proteomes" id="UP000009320">
    <property type="component" value="Unassembled WGS sequence"/>
</dbReference>
<feature type="binding site" evidence="8">
    <location>
        <position position="8"/>
    </location>
    <ligand>
        <name>Mg(2+)</name>
        <dbReference type="ChEBI" id="CHEBI:18420"/>
    </ligand>
</feature>
<organism evidence="10 11">
    <name type="scientific">Lactobacillus hominis DSM 23910 = CRBIP 24.179</name>
    <dbReference type="NCBI Taxonomy" id="1423758"/>
    <lineage>
        <taxon>Bacteria</taxon>
        <taxon>Bacillati</taxon>
        <taxon>Bacillota</taxon>
        <taxon>Bacilli</taxon>
        <taxon>Lactobacillales</taxon>
        <taxon>Lactobacillaceae</taxon>
        <taxon>Lactobacillus</taxon>
    </lineage>
</organism>